<dbReference type="EMBL" id="JABANM010026357">
    <property type="protein sequence ID" value="KAF4713112.1"/>
    <property type="molecule type" value="Genomic_DNA"/>
</dbReference>
<evidence type="ECO:0000313" key="3">
    <source>
        <dbReference type="Proteomes" id="UP000574390"/>
    </source>
</evidence>
<keyword evidence="1" id="KW-0677">Repeat</keyword>
<evidence type="ECO:0000256" key="1">
    <source>
        <dbReference type="ARBA" id="ARBA00022737"/>
    </source>
</evidence>
<reference evidence="2 3" key="1">
    <citation type="submission" date="2020-04" db="EMBL/GenBank/DDBJ databases">
        <title>Perkinsus olseni comparative genomics.</title>
        <authorList>
            <person name="Bogema D.R."/>
        </authorList>
    </citation>
    <scope>NUCLEOTIDE SEQUENCE [LARGE SCALE GENOMIC DNA]</scope>
    <source>
        <strain evidence="2">ATCC PRA-205</strain>
    </source>
</reference>
<feature type="non-terminal residue" evidence="2">
    <location>
        <position position="172"/>
    </location>
</feature>
<feature type="non-terminal residue" evidence="2">
    <location>
        <position position="1"/>
    </location>
</feature>
<dbReference type="InterPro" id="IPR011042">
    <property type="entry name" value="6-blade_b-propeller_TolB-like"/>
</dbReference>
<gene>
    <name evidence="2" type="ORF">FOZ62_014204</name>
</gene>
<proteinExistence type="predicted"/>
<accession>A0A7J6QYA7</accession>
<dbReference type="InterPro" id="IPR001258">
    <property type="entry name" value="NHL_repeat"/>
</dbReference>
<dbReference type="AlphaFoldDB" id="A0A7J6QYA7"/>
<protein>
    <submittedName>
        <fullName evidence="2">Uncharacterized protein</fullName>
    </submittedName>
</protein>
<comment type="caution">
    <text evidence="2">The sequence shown here is derived from an EMBL/GenBank/DDBJ whole genome shotgun (WGS) entry which is preliminary data.</text>
</comment>
<name>A0A7J6QYA7_PEROL</name>
<dbReference type="Pfam" id="PF01436">
    <property type="entry name" value="NHL"/>
    <property type="match status" value="1"/>
</dbReference>
<evidence type="ECO:0000313" key="2">
    <source>
        <dbReference type="EMBL" id="KAF4713112.1"/>
    </source>
</evidence>
<dbReference type="Proteomes" id="UP000574390">
    <property type="component" value="Unassembled WGS sequence"/>
</dbReference>
<organism evidence="2 3">
    <name type="scientific">Perkinsus olseni</name>
    <name type="common">Perkinsus atlanticus</name>
    <dbReference type="NCBI Taxonomy" id="32597"/>
    <lineage>
        <taxon>Eukaryota</taxon>
        <taxon>Sar</taxon>
        <taxon>Alveolata</taxon>
        <taxon>Perkinsozoa</taxon>
        <taxon>Perkinsea</taxon>
        <taxon>Perkinsida</taxon>
        <taxon>Perkinsidae</taxon>
        <taxon>Perkinsus</taxon>
    </lineage>
</organism>
<sequence>RYVDKDPEVPTLIGSFTFKDGSIGRFRATTGELLSRTYVEDAGNVVHELHDEPVFDLLFPPNSVRNAPRTVFSALQRQRGAIVCDTFSCRVAEVTADSTHHYEAVDCPDSPRLAFPSDTVLVGNRILVADTSNNRVVQFDTESPEAPGKVLLSGLCRPTCLAFDDHLSTLYI</sequence>
<dbReference type="SUPFAM" id="SSF63829">
    <property type="entry name" value="Calcium-dependent phosphotriesterase"/>
    <property type="match status" value="1"/>
</dbReference>
<dbReference type="Gene3D" id="2.120.10.30">
    <property type="entry name" value="TolB, C-terminal domain"/>
    <property type="match status" value="1"/>
</dbReference>